<dbReference type="STRING" id="1515612.SKP52_17820"/>
<dbReference type="RefSeq" id="WP_052208490.1">
    <property type="nucleotide sequence ID" value="NZ_CP009122.1"/>
</dbReference>
<proteinExistence type="predicted"/>
<protein>
    <submittedName>
        <fullName evidence="2">Conserved Putative membrane protein</fullName>
    </submittedName>
</protein>
<keyword evidence="3" id="KW-1185">Reference proteome</keyword>
<gene>
    <name evidence="2" type="ORF">SKP52_17820</name>
</gene>
<name>A0A0A7PKC3_9SPHN</name>
<keyword evidence="1" id="KW-1133">Transmembrane helix</keyword>
<dbReference type="HOGENOM" id="CLU_1626002_0_0_5"/>
<evidence type="ECO:0000313" key="3">
    <source>
        <dbReference type="Proteomes" id="UP000030907"/>
    </source>
</evidence>
<feature type="transmembrane region" description="Helical" evidence="1">
    <location>
        <begin position="110"/>
        <end position="129"/>
    </location>
</feature>
<dbReference type="OrthoDB" id="7450159at2"/>
<dbReference type="EMBL" id="CP009122">
    <property type="protein sequence ID" value="AJA10434.1"/>
    <property type="molecule type" value="Genomic_DNA"/>
</dbReference>
<feature type="transmembrane region" description="Helical" evidence="1">
    <location>
        <begin position="86"/>
        <end position="104"/>
    </location>
</feature>
<dbReference type="KEGG" id="sphk:SKP52_17820"/>
<sequence>MAFRPLGFGFELKTPLGFAESKSRIRECKQRWYDPSDGPRGFVLGRFIWLWNSMVNSQGPMLIGWIHDDGMGCRIAGRSGSDINGMLYLTLVGVLLPVIAVGLFRDGQMGLSGAIMLALCAAALILLLWNASKERRAGLALADFLGLTLGSNARHEFDGPPDS</sequence>
<keyword evidence="1" id="KW-0472">Membrane</keyword>
<accession>A0A0A7PKC3</accession>
<organism evidence="2 3">
    <name type="scientific">Sphingopyxis fribergensis</name>
    <dbReference type="NCBI Taxonomy" id="1515612"/>
    <lineage>
        <taxon>Bacteria</taxon>
        <taxon>Pseudomonadati</taxon>
        <taxon>Pseudomonadota</taxon>
        <taxon>Alphaproteobacteria</taxon>
        <taxon>Sphingomonadales</taxon>
        <taxon>Sphingomonadaceae</taxon>
        <taxon>Sphingopyxis</taxon>
    </lineage>
</organism>
<dbReference type="AlphaFoldDB" id="A0A0A7PKC3"/>
<evidence type="ECO:0000313" key="2">
    <source>
        <dbReference type="EMBL" id="AJA10434.1"/>
    </source>
</evidence>
<dbReference type="Proteomes" id="UP000030907">
    <property type="component" value="Chromosome"/>
</dbReference>
<evidence type="ECO:0000256" key="1">
    <source>
        <dbReference type="SAM" id="Phobius"/>
    </source>
</evidence>
<reference evidence="2 3" key="1">
    <citation type="journal article" date="2015" name="Int. J. Syst. Evol. Microbiol.">
        <title>Description of Sphingopyxis fribergensis sp. nov. - a soil bacterium with the ability to degrade styrene and phenylacetic acid.</title>
        <authorList>
            <person name="Oelschlagel M."/>
            <person name="Ruckert C."/>
            <person name="Kalinowski J."/>
            <person name="Schmidt G."/>
            <person name="Schlomann M."/>
            <person name="Tischler D."/>
        </authorList>
    </citation>
    <scope>NUCLEOTIDE SEQUENCE [LARGE SCALE GENOMIC DNA]</scope>
    <source>
        <strain evidence="2 3">Kp5.2</strain>
    </source>
</reference>
<keyword evidence="1" id="KW-0812">Transmembrane</keyword>